<sequence length="99" mass="11179">MATIETDIDVEALKKSGKRGRELVTFAFKELNYDGEKLLHTAIYAGAPHVNHIYAASMLGYSAATLRNWSSQSNGPIQPKRINGTPYWRMRDIRNLLDL</sequence>
<organism evidence="1 2">
    <name type="scientific">Psychrobacter piscatorii</name>
    <dbReference type="NCBI Taxonomy" id="554343"/>
    <lineage>
        <taxon>Bacteria</taxon>
        <taxon>Pseudomonadati</taxon>
        <taxon>Pseudomonadota</taxon>
        <taxon>Gammaproteobacteria</taxon>
        <taxon>Moraxellales</taxon>
        <taxon>Moraxellaceae</taxon>
        <taxon>Psychrobacter</taxon>
    </lineage>
</organism>
<proteinExistence type="predicted"/>
<dbReference type="Proteomes" id="UP000051202">
    <property type="component" value="Unassembled WGS sequence"/>
</dbReference>
<dbReference type="RefSeq" id="WP_058023895.1">
    <property type="nucleotide sequence ID" value="NZ_LNDJ01000047.1"/>
</dbReference>
<protein>
    <recommendedName>
        <fullName evidence="3">DNA-binding protein</fullName>
    </recommendedName>
</protein>
<dbReference type="EMBL" id="LNDJ01000047">
    <property type="protein sequence ID" value="KRU23260.1"/>
    <property type="molecule type" value="Genomic_DNA"/>
</dbReference>
<reference evidence="1 2" key="1">
    <citation type="submission" date="2015-11" db="EMBL/GenBank/DDBJ databases">
        <title>Permanent draft genome of Psychrobacter piscatorii LQ58.</title>
        <authorList>
            <person name="Zhou M."/>
            <person name="Dong B."/>
            <person name="Liu Q."/>
        </authorList>
    </citation>
    <scope>NUCLEOTIDE SEQUENCE [LARGE SCALE GENOMIC DNA]</scope>
    <source>
        <strain evidence="1 2">LQ58</strain>
    </source>
</reference>
<evidence type="ECO:0000313" key="1">
    <source>
        <dbReference type="EMBL" id="KRU23260.1"/>
    </source>
</evidence>
<evidence type="ECO:0000313" key="2">
    <source>
        <dbReference type="Proteomes" id="UP000051202"/>
    </source>
</evidence>
<evidence type="ECO:0008006" key="3">
    <source>
        <dbReference type="Google" id="ProtNLM"/>
    </source>
</evidence>
<dbReference type="AlphaFoldDB" id="A0A0T6DTH7"/>
<comment type="caution">
    <text evidence="1">The sequence shown here is derived from an EMBL/GenBank/DDBJ whole genome shotgun (WGS) entry which is preliminary data.</text>
</comment>
<name>A0A0T6DTH7_9GAMM</name>
<accession>A0A0T6DTH7</accession>
<keyword evidence="2" id="KW-1185">Reference proteome</keyword>
<dbReference type="STRING" id="554343.AS194_04845"/>
<gene>
    <name evidence="1" type="ORF">AS194_04845</name>
</gene>